<gene>
    <name evidence="9" type="ORF">LOC62_02G002480</name>
</gene>
<sequence>MSSADMASLAKPLITALSGVQDPDKLDGIARRVAARLRVDSHGSSRKEWTDVRSSLQGLSNTARIRVKDDIATAYDKLVAKLEEHRRRGGTAWDENLELNSSYIPQHVQLLLNLSKPTDERTQQFAEEFLSRLPEGDKPQELLYEEIMAEPFEGDHWGDGYNEEVSEGWTDSEGSESDFTPNEDEVVTPSSKPTYQKSAAQRAREAEAQRRAEEEQRLMLAKLTLREVTANAYWRTGGVDVQSSTELRGWQALSTVPALASPALPSTTTKAISSRQLQRELLFALSGRPGVMFSFGEDGTCSVARQRPNVLSFSADALEGILSSFAVQVSEVGVIRHYVAQTLAPLASSSKPPPLNRETQDAFAAACQKVLHKLDAWVAELESTFMGAQPMTPAIVPISSAASTPLVLSMEFARRYGDLISYLRDLIPFAEDSNELLNAIHGSISDLTNQPVRAELLDIFVQTATPMWRLLQSWLVDGMPVPESLKTHDADLALQAIDDELPLSPEFFIRRDRDSAWSDEDFWEAGFVVVDGGWPSWLQGTEEEVMEGGKAMGLLHSLSLMDNARHDWIGLDEIITHDTQNIPQALADYLFPICTHNQALLARVLEWDCALQRHLTAIDGLTLMRGPVVVNEWADLLFEQMNCGKPWADFQLLTSSLRDTIESHGATWMNAPAVRARTTRRSGRAVLADIRVDYLVPFPLSQLFTPTAVDLRSDIFVFLLRLVKGRKVLLEARMLAETYGGARPELRLLRKLRHALSWILDSLWNWVNNLIDVRAAEHSKKIEIAPSFYAMIRLEMQHVRKLRGFCFLDANAATASRIIDVILNMAEELQVAAGPSSNDPAAIRGPPPRPPRRRRKRDPQSDDDSDDDDTSARFNRTAVSNISLSSSAVHLDSMADRLNTQVRRFRREVEGLASDGGVDQSDTRDTWSVLAFSLEDWKDV</sequence>
<dbReference type="Proteomes" id="UP000827549">
    <property type="component" value="Chromosome 2"/>
</dbReference>
<evidence type="ECO:0000256" key="5">
    <source>
        <dbReference type="RuleBase" id="RU363050"/>
    </source>
</evidence>
<comment type="similarity">
    <text evidence="1 5">Belongs to the TUBGCP family.</text>
</comment>
<dbReference type="PANTHER" id="PTHR19302">
    <property type="entry name" value="GAMMA TUBULIN COMPLEX PROTEIN"/>
    <property type="match status" value="1"/>
</dbReference>
<dbReference type="GeneID" id="87805727"/>
<protein>
    <recommendedName>
        <fullName evidence="5">Spindle pole body component</fullName>
    </recommendedName>
</protein>
<dbReference type="Pfam" id="PF17681">
    <property type="entry name" value="GCP_N_terminal"/>
    <property type="match status" value="1"/>
</dbReference>
<feature type="compositionally biased region" description="Polar residues" evidence="6">
    <location>
        <begin position="188"/>
        <end position="198"/>
    </location>
</feature>
<evidence type="ECO:0000313" key="10">
    <source>
        <dbReference type="Proteomes" id="UP000827549"/>
    </source>
</evidence>
<organism evidence="9 10">
    <name type="scientific">Vanrija pseudolonga</name>
    <dbReference type="NCBI Taxonomy" id="143232"/>
    <lineage>
        <taxon>Eukaryota</taxon>
        <taxon>Fungi</taxon>
        <taxon>Dikarya</taxon>
        <taxon>Basidiomycota</taxon>
        <taxon>Agaricomycotina</taxon>
        <taxon>Tremellomycetes</taxon>
        <taxon>Trichosporonales</taxon>
        <taxon>Trichosporonaceae</taxon>
        <taxon>Vanrija</taxon>
    </lineage>
</organism>
<dbReference type="RefSeq" id="XP_062624974.1">
    <property type="nucleotide sequence ID" value="XM_062768990.1"/>
</dbReference>
<dbReference type="GO" id="GO:0005816">
    <property type="term" value="C:spindle pole body"/>
    <property type="evidence" value="ECO:0007669"/>
    <property type="project" value="UniProtKB-ARBA"/>
</dbReference>
<dbReference type="GO" id="GO:0051225">
    <property type="term" value="P:spindle assembly"/>
    <property type="evidence" value="ECO:0007669"/>
    <property type="project" value="TreeGrafter"/>
</dbReference>
<keyword evidence="3 5" id="KW-0493">Microtubule</keyword>
<dbReference type="InterPro" id="IPR040457">
    <property type="entry name" value="GCP_C"/>
</dbReference>
<dbReference type="Pfam" id="PF04130">
    <property type="entry name" value="GCP_C_terminal"/>
    <property type="match status" value="1"/>
</dbReference>
<evidence type="ECO:0000313" key="9">
    <source>
        <dbReference type="EMBL" id="WOO78942.1"/>
    </source>
</evidence>
<dbReference type="InterPro" id="IPR041470">
    <property type="entry name" value="GCP_N"/>
</dbReference>
<keyword evidence="2 5" id="KW-0963">Cytoplasm</keyword>
<dbReference type="GO" id="GO:0043015">
    <property type="term" value="F:gamma-tubulin binding"/>
    <property type="evidence" value="ECO:0007669"/>
    <property type="project" value="InterPro"/>
</dbReference>
<dbReference type="InterPro" id="IPR042241">
    <property type="entry name" value="GCP_C_sf"/>
</dbReference>
<feature type="domain" description="Gamma tubulin complex component C-terminal" evidence="7">
    <location>
        <begin position="611"/>
        <end position="914"/>
    </location>
</feature>
<evidence type="ECO:0000259" key="8">
    <source>
        <dbReference type="Pfam" id="PF17681"/>
    </source>
</evidence>
<evidence type="ECO:0000256" key="2">
    <source>
        <dbReference type="ARBA" id="ARBA00022490"/>
    </source>
</evidence>
<dbReference type="PANTHER" id="PTHR19302:SF33">
    <property type="entry name" value="GAMMA-TUBULIN COMPLEX COMPONENT 5"/>
    <property type="match status" value="1"/>
</dbReference>
<evidence type="ECO:0000256" key="1">
    <source>
        <dbReference type="ARBA" id="ARBA00010337"/>
    </source>
</evidence>
<evidence type="ECO:0000256" key="4">
    <source>
        <dbReference type="ARBA" id="ARBA00023212"/>
    </source>
</evidence>
<dbReference type="GO" id="GO:0031122">
    <property type="term" value="P:cytoplasmic microtubule organization"/>
    <property type="evidence" value="ECO:0007669"/>
    <property type="project" value="TreeGrafter"/>
</dbReference>
<dbReference type="GO" id="GO:0051011">
    <property type="term" value="F:microtubule minus-end binding"/>
    <property type="evidence" value="ECO:0007669"/>
    <property type="project" value="TreeGrafter"/>
</dbReference>
<proteinExistence type="inferred from homology"/>
<dbReference type="GO" id="GO:0000278">
    <property type="term" value="P:mitotic cell cycle"/>
    <property type="evidence" value="ECO:0007669"/>
    <property type="project" value="TreeGrafter"/>
</dbReference>
<dbReference type="GO" id="GO:0000922">
    <property type="term" value="C:spindle pole"/>
    <property type="evidence" value="ECO:0007669"/>
    <property type="project" value="InterPro"/>
</dbReference>
<keyword evidence="4 5" id="KW-0206">Cytoskeleton</keyword>
<comment type="subcellular location">
    <subcellularLocation>
        <location evidence="5">Cytoplasm</location>
        <location evidence="5">Cytoskeleton</location>
        <location evidence="5">Microtubule organizing center</location>
    </subcellularLocation>
</comment>
<dbReference type="EMBL" id="CP086715">
    <property type="protein sequence ID" value="WOO78942.1"/>
    <property type="molecule type" value="Genomic_DNA"/>
</dbReference>
<keyword evidence="10" id="KW-1185">Reference proteome</keyword>
<feature type="compositionally biased region" description="Acidic residues" evidence="6">
    <location>
        <begin position="173"/>
        <end position="186"/>
    </location>
</feature>
<dbReference type="Gene3D" id="1.20.120.1900">
    <property type="entry name" value="Gamma-tubulin complex, C-terminal domain"/>
    <property type="match status" value="1"/>
</dbReference>
<feature type="region of interest" description="Disordered" evidence="6">
    <location>
        <begin position="163"/>
        <end position="210"/>
    </location>
</feature>
<dbReference type="AlphaFoldDB" id="A0AAF1BGK1"/>
<evidence type="ECO:0000256" key="6">
    <source>
        <dbReference type="SAM" id="MobiDB-lite"/>
    </source>
</evidence>
<accession>A0AAF1BGK1</accession>
<feature type="domain" description="Gamma tubulin complex component protein N-terminal" evidence="8">
    <location>
        <begin position="279"/>
        <end position="570"/>
    </location>
</feature>
<dbReference type="GO" id="GO:0000930">
    <property type="term" value="C:gamma-tubulin complex"/>
    <property type="evidence" value="ECO:0007669"/>
    <property type="project" value="TreeGrafter"/>
</dbReference>
<reference evidence="9" key="1">
    <citation type="submission" date="2023-10" db="EMBL/GenBank/DDBJ databases">
        <authorList>
            <person name="Noh H."/>
        </authorList>
    </citation>
    <scope>NUCLEOTIDE SEQUENCE</scope>
    <source>
        <strain evidence="9">DUCC4014</strain>
    </source>
</reference>
<dbReference type="GO" id="GO:0007020">
    <property type="term" value="P:microtubule nucleation"/>
    <property type="evidence" value="ECO:0007669"/>
    <property type="project" value="InterPro"/>
</dbReference>
<dbReference type="GO" id="GO:0051321">
    <property type="term" value="P:meiotic cell cycle"/>
    <property type="evidence" value="ECO:0007669"/>
    <property type="project" value="TreeGrafter"/>
</dbReference>
<evidence type="ECO:0000256" key="3">
    <source>
        <dbReference type="ARBA" id="ARBA00022701"/>
    </source>
</evidence>
<dbReference type="InterPro" id="IPR007259">
    <property type="entry name" value="GCP"/>
</dbReference>
<evidence type="ECO:0000259" key="7">
    <source>
        <dbReference type="Pfam" id="PF04130"/>
    </source>
</evidence>
<feature type="region of interest" description="Disordered" evidence="6">
    <location>
        <begin position="833"/>
        <end position="876"/>
    </location>
</feature>
<dbReference type="GO" id="GO:0005874">
    <property type="term" value="C:microtubule"/>
    <property type="evidence" value="ECO:0007669"/>
    <property type="project" value="UniProtKB-KW"/>
</dbReference>
<name>A0AAF1BGK1_9TREE</name>